<dbReference type="InterPro" id="IPR038636">
    <property type="entry name" value="Wzi_sf"/>
</dbReference>
<organism evidence="1 2">
    <name type="scientific">Bacteroides luti</name>
    <dbReference type="NCBI Taxonomy" id="1297750"/>
    <lineage>
        <taxon>Bacteria</taxon>
        <taxon>Pseudomonadati</taxon>
        <taxon>Bacteroidota</taxon>
        <taxon>Bacteroidia</taxon>
        <taxon>Bacteroidales</taxon>
        <taxon>Bacteroidaceae</taxon>
        <taxon>Bacteroides</taxon>
    </lineage>
</organism>
<keyword evidence="2" id="KW-1185">Reference proteome</keyword>
<dbReference type="EMBL" id="FQTV01000001">
    <property type="protein sequence ID" value="SHE35177.1"/>
    <property type="molecule type" value="Genomic_DNA"/>
</dbReference>
<evidence type="ECO:0000313" key="2">
    <source>
        <dbReference type="Proteomes" id="UP000184509"/>
    </source>
</evidence>
<sequence>MKKTLIKLIPKGFLLFCFLPGIVIGQSKYKSFAEFGTTIHSGDNTPLWQVSNQHGLSSIDNNAYLRGGTFYSDSCSNLMFKTGLDLAVAKGFTSTFVVQQAYVDINYRCFGLSIGSKELNSELLNEQLSSGGLTWSGNARPIPQIKVGILDYVRIAPWAQVKAEMSYGKWTDNNYQKEHVGTNYWYTKNILYHHKSFFFRLGKTTSPWQIDLGMSLDAQFGGNTVNHPYIHEQDLGNKIKDYFKILFPIKQSETKYYEGNLMGSEHLKLTFKQSDFHLSAYLENYYDDFSGMGKKNGFDGLWGIEYKSKNKQAINGLVLEYYQTTNQSGPLHGVDESIVKKTGGADDYYNHDVYPGWVHWGMTMANPLIASPIYNKDGNMTFKYNRVKAVHIGWNGDILNDLSYRAKLTFNRTWGTPFKPIPEILENFSTFAECTYCPQKLKGWNFTISGAFDTGNIYGDNLGMQLKIRKFFK</sequence>
<dbReference type="Gene3D" id="2.40.160.130">
    <property type="entry name" value="Capsule assembly protein Wzi"/>
    <property type="match status" value="1"/>
</dbReference>
<dbReference type="AlphaFoldDB" id="A0A1M4ST38"/>
<evidence type="ECO:0000313" key="1">
    <source>
        <dbReference type="EMBL" id="SHE35177.1"/>
    </source>
</evidence>
<accession>A0A1M4ST38</accession>
<dbReference type="Proteomes" id="UP000184509">
    <property type="component" value="Unassembled WGS sequence"/>
</dbReference>
<name>A0A1M4ST38_9BACE</name>
<dbReference type="STRING" id="1297750.SAMN05444405_101184"/>
<reference evidence="2" key="1">
    <citation type="submission" date="2016-11" db="EMBL/GenBank/DDBJ databases">
        <authorList>
            <person name="Varghese N."/>
            <person name="Submissions S."/>
        </authorList>
    </citation>
    <scope>NUCLEOTIDE SEQUENCE [LARGE SCALE GENOMIC DNA]</scope>
    <source>
        <strain evidence="2">DSM 26991</strain>
    </source>
</reference>
<dbReference type="RefSeq" id="WP_394332739.1">
    <property type="nucleotide sequence ID" value="NZ_FQTV01000001.1"/>
</dbReference>
<protein>
    <submittedName>
        <fullName evidence="1">Capsule assembly protein Wzi</fullName>
    </submittedName>
</protein>
<gene>
    <name evidence="1" type="ORF">SAMN05444405_101184</name>
</gene>
<proteinExistence type="predicted"/>